<comment type="caution">
    <text evidence="3">The sequence shown here is derived from an EMBL/GenBank/DDBJ whole genome shotgun (WGS) entry which is preliminary data.</text>
</comment>
<dbReference type="InterPro" id="IPR014922">
    <property type="entry name" value="YdhG-like"/>
</dbReference>
<feature type="domain" description="YdhG-like" evidence="2">
    <location>
        <begin position="25"/>
        <end position="116"/>
    </location>
</feature>
<name>K2GEF0_9BACT</name>
<dbReference type="EMBL" id="AMFJ01000315">
    <property type="protein sequence ID" value="EKE28599.1"/>
    <property type="molecule type" value="Genomic_DNA"/>
</dbReference>
<evidence type="ECO:0000259" key="2">
    <source>
        <dbReference type="Pfam" id="PF08818"/>
    </source>
</evidence>
<dbReference type="SUPFAM" id="SSF159888">
    <property type="entry name" value="YdhG-like"/>
    <property type="match status" value="1"/>
</dbReference>
<keyword evidence="1" id="KW-0472">Membrane</keyword>
<keyword evidence="1" id="KW-1133">Transmembrane helix</keyword>
<evidence type="ECO:0000313" key="3">
    <source>
        <dbReference type="EMBL" id="EKE28599.1"/>
    </source>
</evidence>
<dbReference type="Gene3D" id="3.90.1150.200">
    <property type="match status" value="1"/>
</dbReference>
<gene>
    <name evidence="3" type="ORF">ACD_3C00041G0004</name>
</gene>
<reference evidence="3" key="1">
    <citation type="journal article" date="2012" name="Science">
        <title>Fermentation, hydrogen, and sulfur metabolism in multiple uncultivated bacterial phyla.</title>
        <authorList>
            <person name="Wrighton K.C."/>
            <person name="Thomas B.C."/>
            <person name="Sharon I."/>
            <person name="Miller C.S."/>
            <person name="Castelle C.J."/>
            <person name="VerBerkmoes N.C."/>
            <person name="Wilkins M.J."/>
            <person name="Hettich R.L."/>
            <person name="Lipton M.S."/>
            <person name="Williams K.H."/>
            <person name="Long P.E."/>
            <person name="Banfield J.F."/>
        </authorList>
    </citation>
    <scope>NUCLEOTIDE SEQUENCE [LARGE SCALE GENOMIC DNA]</scope>
</reference>
<evidence type="ECO:0000256" key="1">
    <source>
        <dbReference type="SAM" id="Phobius"/>
    </source>
</evidence>
<accession>K2GEF0</accession>
<feature type="transmembrane region" description="Helical" evidence="1">
    <location>
        <begin position="45"/>
        <end position="64"/>
    </location>
</feature>
<keyword evidence="1" id="KW-0812">Transmembrane</keyword>
<sequence>MLKNDNNVIKTVEEYMSQVSADKRLALAELQKIIRSEAPEAIQKISYWMPIFYYYGMLVGFAAFKKHCSFFVMSNKIMIDLKDELAPFKAAVSTLHFTPENPLPESLIRKVVKTRIQENKEIAIKRWKIK</sequence>
<dbReference type="AlphaFoldDB" id="K2GEF0"/>
<dbReference type="Pfam" id="PF08818">
    <property type="entry name" value="DUF1801"/>
    <property type="match status" value="1"/>
</dbReference>
<proteinExistence type="predicted"/>
<protein>
    <recommendedName>
        <fullName evidence="2">YdhG-like domain-containing protein</fullName>
    </recommendedName>
</protein>
<organism evidence="3">
    <name type="scientific">uncultured bacterium</name>
    <name type="common">gcode 4</name>
    <dbReference type="NCBI Taxonomy" id="1234023"/>
    <lineage>
        <taxon>Bacteria</taxon>
        <taxon>environmental samples</taxon>
    </lineage>
</organism>